<protein>
    <recommendedName>
        <fullName evidence="14">HPr kinase/phosphorylase</fullName>
        <shortName evidence="14">HPrK/P</shortName>
        <ecNumber evidence="14">2.7.11.-</ecNumber>
        <ecNumber evidence="14">2.7.4.-</ecNumber>
    </recommendedName>
    <alternativeName>
        <fullName evidence="14">HPr(Ser) kinase/phosphorylase</fullName>
    </alternativeName>
</protein>
<evidence type="ECO:0000256" key="11">
    <source>
        <dbReference type="ARBA" id="ARBA00022842"/>
    </source>
</evidence>
<dbReference type="InterPro" id="IPR028979">
    <property type="entry name" value="Ser_kin/Pase_Hpr-like_N_sf"/>
</dbReference>
<organism evidence="17 18">
    <name type="scientific">Ideonella dechloratans</name>
    <dbReference type="NCBI Taxonomy" id="36863"/>
    <lineage>
        <taxon>Bacteria</taxon>
        <taxon>Pseudomonadati</taxon>
        <taxon>Pseudomonadota</taxon>
        <taxon>Betaproteobacteria</taxon>
        <taxon>Burkholderiales</taxon>
        <taxon>Sphaerotilaceae</taxon>
        <taxon>Ideonella</taxon>
    </lineage>
</organism>
<keyword evidence="8 14" id="KW-0547">Nucleotide-binding</keyword>
<dbReference type="Pfam" id="PF07475">
    <property type="entry name" value="Hpr_kinase_C"/>
    <property type="match status" value="1"/>
</dbReference>
<dbReference type="Proteomes" id="UP000430120">
    <property type="component" value="Unassembled WGS sequence"/>
</dbReference>
<feature type="domain" description="HPr(Ser) kinase/phosphorylase N-terminal" evidence="15">
    <location>
        <begin position="7"/>
        <end position="133"/>
    </location>
</feature>
<sequence length="320" mass="35580">MKAVSISAEALFEEHQPTLRWEWIAGHAHPERRFDEAAMREAHSAADLVGYLNYIHPYRVQLVGTREVAYLTANVGPDVVERRIQRIVTLEPPVIIVADGQHPPDRLVALCDRAEIPLFVTEQPAGYVIDVVRASLSQRLAERTTRHGVFMDILGLGVLLTGESGLGKSELGLELISRGHGLVADDAVDLYRISQNTLEGRCPELLMNLLEVRGIGLLDIKAIFGETAVRRKMRLKLIVHLVRKETLEREFERLPYEPLHETILGVPVLKAVIAVDAGRNLAVLVEAAVRNTILQLRGIDTYKEFIARHQAAMGAQSPDA</sequence>
<evidence type="ECO:0000256" key="3">
    <source>
        <dbReference type="ARBA" id="ARBA00006883"/>
    </source>
</evidence>
<feature type="active site" evidence="14">
    <location>
        <position position="168"/>
    </location>
</feature>
<evidence type="ECO:0000313" key="18">
    <source>
        <dbReference type="Proteomes" id="UP000430120"/>
    </source>
</evidence>
<dbReference type="Gene3D" id="3.40.50.300">
    <property type="entry name" value="P-loop containing nucleotide triphosphate hydrolases"/>
    <property type="match status" value="1"/>
</dbReference>
<evidence type="ECO:0000256" key="7">
    <source>
        <dbReference type="ARBA" id="ARBA00022723"/>
    </source>
</evidence>
<comment type="catalytic activity">
    <reaction evidence="1 14">
        <text>[HPr protein]-L-serine + ATP = [HPr protein]-O-phospho-L-serine + ADP + H(+)</text>
        <dbReference type="Rhea" id="RHEA:46600"/>
        <dbReference type="Rhea" id="RHEA-COMP:11602"/>
        <dbReference type="Rhea" id="RHEA-COMP:11603"/>
        <dbReference type="ChEBI" id="CHEBI:15378"/>
        <dbReference type="ChEBI" id="CHEBI:29999"/>
        <dbReference type="ChEBI" id="CHEBI:30616"/>
        <dbReference type="ChEBI" id="CHEBI:83421"/>
        <dbReference type="ChEBI" id="CHEBI:456216"/>
    </reaction>
</comment>
<keyword evidence="12 14" id="KW-0511">Multifunctional enzyme</keyword>
<dbReference type="NCBIfam" id="TIGR00679">
    <property type="entry name" value="hpr-ser"/>
    <property type="match status" value="1"/>
</dbReference>
<dbReference type="CDD" id="cd01918">
    <property type="entry name" value="HprK_C"/>
    <property type="match status" value="1"/>
</dbReference>
<feature type="domain" description="HPr kinase/phosphorylase C-terminal" evidence="16">
    <location>
        <begin position="139"/>
        <end position="308"/>
    </location>
</feature>
<accession>A0A643FCL2</accession>
<proteinExistence type="inferred from homology"/>
<dbReference type="GO" id="GO:0000287">
    <property type="term" value="F:magnesium ion binding"/>
    <property type="evidence" value="ECO:0007669"/>
    <property type="project" value="UniProtKB-UniRule"/>
</dbReference>
<evidence type="ECO:0000256" key="12">
    <source>
        <dbReference type="ARBA" id="ARBA00023268"/>
    </source>
</evidence>
<evidence type="ECO:0000256" key="5">
    <source>
        <dbReference type="ARBA" id="ARBA00022527"/>
    </source>
</evidence>
<dbReference type="InterPro" id="IPR011104">
    <property type="entry name" value="Hpr_kin/Pase_C"/>
</dbReference>
<dbReference type="EC" id="2.7.11.-" evidence="14"/>
<comment type="function">
    <text evidence="14">Catalyzes the ATP- as well as the pyrophosphate-dependent phosphorylation of a specific serine residue in HPr, a phosphocarrier protein of the phosphoenolpyruvate-dependent sugar phosphotransferase system (PTS). HprK/P also catalyzes the pyrophosphate-producing, inorganic phosphate-dependent dephosphorylation (phosphorolysis) of seryl-phosphorylated HPr (P-Ser-HPr).</text>
</comment>
<evidence type="ECO:0000256" key="2">
    <source>
        <dbReference type="ARBA" id="ARBA00001946"/>
    </source>
</evidence>
<dbReference type="RefSeq" id="WP_151125045.1">
    <property type="nucleotide sequence ID" value="NZ_CP088081.1"/>
</dbReference>
<evidence type="ECO:0000256" key="10">
    <source>
        <dbReference type="ARBA" id="ARBA00022840"/>
    </source>
</evidence>
<dbReference type="Pfam" id="PF02603">
    <property type="entry name" value="Hpr_kinase_N"/>
    <property type="match status" value="1"/>
</dbReference>
<dbReference type="GO" id="GO:0004674">
    <property type="term" value="F:protein serine/threonine kinase activity"/>
    <property type="evidence" value="ECO:0007669"/>
    <property type="project" value="UniProtKB-KW"/>
</dbReference>
<feature type="region of interest" description="Important for the catalytic mechanism of both phosphorylation and dephosphorylation" evidence="14">
    <location>
        <begin position="210"/>
        <end position="219"/>
    </location>
</feature>
<dbReference type="EMBL" id="VZPB01000042">
    <property type="protein sequence ID" value="KAB0578193.1"/>
    <property type="molecule type" value="Genomic_DNA"/>
</dbReference>
<keyword evidence="7 14" id="KW-0479">Metal-binding</keyword>
<dbReference type="HAMAP" id="MF_01249">
    <property type="entry name" value="HPr_kinase"/>
    <property type="match status" value="1"/>
</dbReference>
<comment type="domain">
    <text evidence="14">The Walker A ATP-binding motif also binds Pi and PPi.</text>
</comment>
<evidence type="ECO:0000259" key="16">
    <source>
        <dbReference type="Pfam" id="PF07475"/>
    </source>
</evidence>
<dbReference type="InterPro" id="IPR027417">
    <property type="entry name" value="P-loop_NTPase"/>
</dbReference>
<keyword evidence="18" id="KW-1185">Reference proteome</keyword>
<feature type="active site" evidence="14">
    <location>
        <position position="147"/>
    </location>
</feature>
<evidence type="ECO:0000256" key="9">
    <source>
        <dbReference type="ARBA" id="ARBA00022777"/>
    </source>
</evidence>
<evidence type="ECO:0000256" key="4">
    <source>
        <dbReference type="ARBA" id="ARBA00011643"/>
    </source>
</evidence>
<evidence type="ECO:0000313" key="17">
    <source>
        <dbReference type="EMBL" id="KAB0578193.1"/>
    </source>
</evidence>
<comment type="miscellaneous">
    <text evidence="14">Both phosphorylation and phosphorolysis are carried out by the same active site and suggest a common mechanism for both reactions.</text>
</comment>
<comment type="caution">
    <text evidence="17">The sequence shown here is derived from an EMBL/GenBank/DDBJ whole genome shotgun (WGS) entry which is preliminary data.</text>
</comment>
<dbReference type="OrthoDB" id="9778803at2"/>
<dbReference type="GO" id="GO:0005524">
    <property type="term" value="F:ATP binding"/>
    <property type="evidence" value="ECO:0007669"/>
    <property type="project" value="UniProtKB-UniRule"/>
</dbReference>
<feature type="binding site" evidence="14">
    <location>
        <begin position="162"/>
        <end position="169"/>
    </location>
    <ligand>
        <name>ATP</name>
        <dbReference type="ChEBI" id="CHEBI:30616"/>
    </ligand>
</feature>
<reference evidence="17 18" key="1">
    <citation type="submission" date="2019-09" db="EMBL/GenBank/DDBJ databases">
        <title>Draft genome sequences of 48 bacterial type strains from the CCUG.</title>
        <authorList>
            <person name="Tunovic T."/>
            <person name="Pineiro-Iglesias B."/>
            <person name="Unosson C."/>
            <person name="Inganas E."/>
            <person name="Ohlen M."/>
            <person name="Cardew S."/>
            <person name="Jensie-Markopoulos S."/>
            <person name="Salva-Serra F."/>
            <person name="Jaen-Luchoro D."/>
            <person name="Karlsson R."/>
            <person name="Svensson-Stadler L."/>
            <person name="Chun J."/>
            <person name="Moore E."/>
        </authorList>
    </citation>
    <scope>NUCLEOTIDE SEQUENCE [LARGE SCALE GENOMIC DNA]</scope>
    <source>
        <strain evidence="17 18">CCUG 30977</strain>
    </source>
</reference>
<dbReference type="InterPro" id="IPR003755">
    <property type="entry name" value="HPr(Ser)_kin/Pase"/>
</dbReference>
<dbReference type="FunFam" id="3.40.50.300:FF:000174">
    <property type="entry name" value="HPr kinase/phosphorylase"/>
    <property type="match status" value="1"/>
</dbReference>
<feature type="active site" description="Proton acceptor; for phosphorylation activity. Proton donor; for dephosphorylation activity" evidence="14">
    <location>
        <position position="186"/>
    </location>
</feature>
<dbReference type="GO" id="GO:0006109">
    <property type="term" value="P:regulation of carbohydrate metabolic process"/>
    <property type="evidence" value="ECO:0007669"/>
    <property type="project" value="UniProtKB-UniRule"/>
</dbReference>
<evidence type="ECO:0000256" key="8">
    <source>
        <dbReference type="ARBA" id="ARBA00022741"/>
    </source>
</evidence>
<keyword evidence="9 14" id="KW-0418">Kinase</keyword>
<dbReference type="SUPFAM" id="SSF53795">
    <property type="entry name" value="PEP carboxykinase-like"/>
    <property type="match status" value="1"/>
</dbReference>
<keyword evidence="6 14" id="KW-0808">Transferase</keyword>
<gene>
    <name evidence="14" type="primary">hprK</name>
    <name evidence="17" type="ORF">F7Q92_15730</name>
</gene>
<dbReference type="GO" id="GO:0004712">
    <property type="term" value="F:protein serine/threonine/tyrosine kinase activity"/>
    <property type="evidence" value="ECO:0007669"/>
    <property type="project" value="UniProtKB-UniRule"/>
</dbReference>
<dbReference type="PANTHER" id="PTHR30305:SF1">
    <property type="entry name" value="HPR KINASE_PHOSPHORYLASE"/>
    <property type="match status" value="1"/>
</dbReference>
<comment type="similarity">
    <text evidence="3 14">Belongs to the HPrK/P family.</text>
</comment>
<comment type="subunit">
    <text evidence="4 14">Homohexamer.</text>
</comment>
<dbReference type="GO" id="GO:0000155">
    <property type="term" value="F:phosphorelay sensor kinase activity"/>
    <property type="evidence" value="ECO:0007669"/>
    <property type="project" value="InterPro"/>
</dbReference>
<keyword evidence="11 14" id="KW-0460">Magnesium</keyword>
<dbReference type="Gene3D" id="3.40.1390.20">
    <property type="entry name" value="HprK N-terminal domain-like"/>
    <property type="match status" value="1"/>
</dbReference>
<evidence type="ECO:0000256" key="14">
    <source>
        <dbReference type="HAMAP-Rule" id="MF_01249"/>
    </source>
</evidence>
<dbReference type="PANTHER" id="PTHR30305">
    <property type="entry name" value="PROTEIN YJDM-RELATED"/>
    <property type="match status" value="1"/>
</dbReference>
<evidence type="ECO:0000256" key="1">
    <source>
        <dbReference type="ARBA" id="ARBA00001120"/>
    </source>
</evidence>
<feature type="binding site" evidence="14">
    <location>
        <position position="211"/>
    </location>
    <ligand>
        <name>Mg(2+)</name>
        <dbReference type="ChEBI" id="CHEBI:18420"/>
    </ligand>
</feature>
<keyword evidence="10 14" id="KW-0067">ATP-binding</keyword>
<dbReference type="AlphaFoldDB" id="A0A643FCL2"/>
<dbReference type="EC" id="2.7.4.-" evidence="14"/>
<dbReference type="SUPFAM" id="SSF75138">
    <property type="entry name" value="HprK N-terminal domain-like"/>
    <property type="match status" value="1"/>
</dbReference>
<evidence type="ECO:0000259" key="15">
    <source>
        <dbReference type="Pfam" id="PF02603"/>
    </source>
</evidence>
<dbReference type="InterPro" id="IPR011126">
    <property type="entry name" value="Hpr_kin/Pase_Hpr_N"/>
</dbReference>
<name>A0A643FCL2_IDEDE</name>
<evidence type="ECO:0000256" key="6">
    <source>
        <dbReference type="ARBA" id="ARBA00022679"/>
    </source>
</evidence>
<evidence type="ECO:0000256" key="13">
    <source>
        <dbReference type="ARBA" id="ARBA00047657"/>
    </source>
</evidence>
<feature type="binding site" evidence="14">
    <location>
        <position position="169"/>
    </location>
    <ligand>
        <name>Mg(2+)</name>
        <dbReference type="ChEBI" id="CHEBI:18420"/>
    </ligand>
</feature>
<comment type="catalytic activity">
    <reaction evidence="13 14">
        <text>[HPr protein]-O-phospho-L-serine + phosphate + H(+) = [HPr protein]-L-serine + diphosphate</text>
        <dbReference type="Rhea" id="RHEA:46604"/>
        <dbReference type="Rhea" id="RHEA-COMP:11602"/>
        <dbReference type="Rhea" id="RHEA-COMP:11603"/>
        <dbReference type="ChEBI" id="CHEBI:15378"/>
        <dbReference type="ChEBI" id="CHEBI:29999"/>
        <dbReference type="ChEBI" id="CHEBI:33019"/>
        <dbReference type="ChEBI" id="CHEBI:43474"/>
        <dbReference type="ChEBI" id="CHEBI:83421"/>
    </reaction>
</comment>
<feature type="active site" evidence="14">
    <location>
        <position position="253"/>
    </location>
</feature>
<feature type="region of interest" description="Important for the catalytic mechanism of dephosphorylation" evidence="14">
    <location>
        <begin position="274"/>
        <end position="279"/>
    </location>
</feature>
<keyword evidence="5 14" id="KW-0723">Serine/threonine-protein kinase</keyword>
<comment type="cofactor">
    <cofactor evidence="2 14">
        <name>Mg(2+)</name>
        <dbReference type="ChEBI" id="CHEBI:18420"/>
    </cofactor>
</comment>